<comment type="caution">
    <text evidence="1">The sequence shown here is derived from an EMBL/GenBank/DDBJ whole genome shotgun (WGS) entry which is preliminary data.</text>
</comment>
<gene>
    <name evidence="1" type="ORF">RAE19_07410</name>
</gene>
<sequence>MEMAHPELEARPTETSLLTLRIRSAIALSVRNCLCHWFPHNFHSLCHAFAVVGSNVASIALDRNYRPVAGLAAIDAGNDQIIVMADEQAFSNPLGGAYHCWIESDDAAPVELVDFTFEHNHIYAEANGYPWIGEASPAYLWGPSDVVSIRTPLASLRPGFGKDKIWVSEPQAGARWMQAHIANNTNAYVQLTSDALTRYQQLMA</sequence>
<evidence type="ECO:0000313" key="1">
    <source>
        <dbReference type="EMBL" id="MDT7518533.1"/>
    </source>
</evidence>
<dbReference type="Proteomes" id="UP001321700">
    <property type="component" value="Unassembled WGS sequence"/>
</dbReference>
<name>A0ABU3KMF2_9BURK</name>
<proteinExistence type="predicted"/>
<dbReference type="InterPro" id="IPR023107">
    <property type="entry name" value="Atu2299-like_dom_sf"/>
</dbReference>
<reference evidence="1 2" key="1">
    <citation type="submission" date="2023-08" db="EMBL/GenBank/DDBJ databases">
        <title>Rhodoferax potami sp. nov. and Rhodoferax mekongensis sp. nov., isolated from the Mekong River in Thailand.</title>
        <authorList>
            <person name="Kitikhun S."/>
            <person name="Charoenyingcharoen P."/>
            <person name="Siriarchawattana P."/>
            <person name="Likhitrattanapisal S."/>
            <person name="Nilsakha T."/>
            <person name="Chanpet A."/>
            <person name="Rattanawaree P."/>
            <person name="Ingsriswang S."/>
        </authorList>
    </citation>
    <scope>NUCLEOTIDE SEQUENCE [LARGE SCALE GENOMIC DNA]</scope>
    <source>
        <strain evidence="1 2">TBRC 17660</strain>
    </source>
</reference>
<evidence type="ECO:0000313" key="2">
    <source>
        <dbReference type="Proteomes" id="UP001321700"/>
    </source>
</evidence>
<keyword evidence="2" id="KW-1185">Reference proteome</keyword>
<dbReference type="RefSeq" id="WP_313874288.1">
    <property type="nucleotide sequence ID" value="NZ_JAVBIK010000001.1"/>
</dbReference>
<dbReference type="Gene3D" id="3.10.550.10">
    <property type="entry name" value="Hypothetical protein Atu2299"/>
    <property type="match status" value="1"/>
</dbReference>
<dbReference type="EMBL" id="JAVBIK010000001">
    <property type="protein sequence ID" value="MDT7518533.1"/>
    <property type="molecule type" value="Genomic_DNA"/>
</dbReference>
<protein>
    <submittedName>
        <fullName evidence="1">Uncharacterized protein</fullName>
    </submittedName>
</protein>
<organism evidence="1 2">
    <name type="scientific">Rhodoferax potami</name>
    <dbReference type="NCBI Taxonomy" id="3068338"/>
    <lineage>
        <taxon>Bacteria</taxon>
        <taxon>Pseudomonadati</taxon>
        <taxon>Pseudomonadota</taxon>
        <taxon>Betaproteobacteria</taxon>
        <taxon>Burkholderiales</taxon>
        <taxon>Comamonadaceae</taxon>
        <taxon>Rhodoferax</taxon>
    </lineage>
</organism>
<accession>A0ABU3KMF2</accession>